<feature type="compositionally biased region" description="Polar residues" evidence="1">
    <location>
        <begin position="715"/>
        <end position="728"/>
    </location>
</feature>
<dbReference type="GO" id="GO:0043296">
    <property type="term" value="C:apical junction complex"/>
    <property type="evidence" value="ECO:0007669"/>
    <property type="project" value="TreeGrafter"/>
</dbReference>
<accession>A0A9W7TJ76</accession>
<dbReference type="InterPro" id="IPR058586">
    <property type="entry name" value="Ajm-1"/>
</dbReference>
<gene>
    <name evidence="3" type="ORF">IRJ41_019580</name>
</gene>
<feature type="region of interest" description="Disordered" evidence="1">
    <location>
        <begin position="115"/>
        <end position="142"/>
    </location>
</feature>
<evidence type="ECO:0000256" key="1">
    <source>
        <dbReference type="SAM" id="MobiDB-lite"/>
    </source>
</evidence>
<feature type="compositionally biased region" description="Polar residues" evidence="1">
    <location>
        <begin position="624"/>
        <end position="642"/>
    </location>
</feature>
<dbReference type="GO" id="GO:0005886">
    <property type="term" value="C:plasma membrane"/>
    <property type="evidence" value="ECO:0007669"/>
    <property type="project" value="TreeGrafter"/>
</dbReference>
<dbReference type="PANTHER" id="PTHR21517:SF4">
    <property type="entry name" value="UN-NAMED HU7912"/>
    <property type="match status" value="1"/>
</dbReference>
<feature type="region of interest" description="Disordered" evidence="1">
    <location>
        <begin position="607"/>
        <end position="653"/>
    </location>
</feature>
<dbReference type="InterPro" id="IPR038825">
    <property type="entry name" value="Apical_junction"/>
</dbReference>
<protein>
    <recommendedName>
        <fullName evidence="2">Apical junction molecule ajm1 alpha/beta domain-containing protein</fullName>
    </recommendedName>
</protein>
<dbReference type="PANTHER" id="PTHR21517">
    <property type="entry name" value="APICAL JUNCTION COMPONENT 1 HOMOLOG"/>
    <property type="match status" value="1"/>
</dbReference>
<feature type="compositionally biased region" description="Basic residues" evidence="1">
    <location>
        <begin position="131"/>
        <end position="141"/>
    </location>
</feature>
<feature type="region of interest" description="Disordered" evidence="1">
    <location>
        <begin position="700"/>
        <end position="733"/>
    </location>
</feature>
<proteinExistence type="predicted"/>
<evidence type="ECO:0000313" key="3">
    <source>
        <dbReference type="EMBL" id="KAI7797696.1"/>
    </source>
</evidence>
<dbReference type="Pfam" id="PF26649">
    <property type="entry name" value="Ajm-1"/>
    <property type="match status" value="1"/>
</dbReference>
<dbReference type="GO" id="GO:0045216">
    <property type="term" value="P:cell-cell junction organization"/>
    <property type="evidence" value="ECO:0007669"/>
    <property type="project" value="InterPro"/>
</dbReference>
<dbReference type="AlphaFoldDB" id="A0A9W7TJ76"/>
<feature type="compositionally biased region" description="Low complexity" evidence="1">
    <location>
        <begin position="261"/>
        <end position="271"/>
    </location>
</feature>
<dbReference type="Proteomes" id="UP001059041">
    <property type="component" value="Linkage Group LG17"/>
</dbReference>
<keyword evidence="4" id="KW-1185">Reference proteome</keyword>
<evidence type="ECO:0000259" key="2">
    <source>
        <dbReference type="Pfam" id="PF26649"/>
    </source>
</evidence>
<name>A0A9W7TJ76_TRIRA</name>
<comment type="caution">
    <text evidence="3">The sequence shown here is derived from an EMBL/GenBank/DDBJ whole genome shotgun (WGS) entry which is preliminary data.</text>
</comment>
<sequence length="1063" mass="121172">MTRTDPPDILTSTLYQDIKLGPTSGLSQYSRSSKQCDSQMVGPLDQNFETINKRHCRSFDFIESLDDPKNFSSSMEYTYRSDQQTVNKDAVWNGTGQQGHLRFSSPDLFNSKLSQHQVGTDKSNEAARTSVHGKPRSKSAPRVRATLTPVPITVSPPATMRRRSPVDPQRRPEVLPIRQDSHSTTRALVNEVHPIKLQPHTPLYVSDCFEDNRPDKQANTPHVRCRVDIKPDASVLQHTTRKMPNHRSNVPWQLPSAPGIRSQTSTSRTSTPSECYSMDYRQAYPYQNSMSSMYINSGEIPLGRTSPRDPREYRTLSNPNIPTKFFYTDDPCRYPVQPPNRTYYQDDQYSINSSASQNPSLNSQYVLDPGTRWVHTLPVRSYFADREPTDAFYGRPYSVSEPGPYFISTPPSETYYQEDPRAYAFPSDASRMFYTRPYHYPSELHIPMRAYHTEGRRRPRLSQVFSDDWHRSSIATYSSQYASSQATPQRAPSISPWYPNDFTEPSRLGADVRNYSKSWDNILIPHMDREQGISRGRSYENLLHHGRPGVAPNNNQQPVIVNLSSSPRRYAALSLSENCLEKCAGERRNSSGQHWFVTPEITITDNDIRAANSSKRDGGLGGWKTQNVGQSPTANTHNVQRPTNPPEPTERKNNNYSLQQSLEQLDELLADLVIDYKPQNSRRPSKDLIDQLKQLINDDETTEGKREIDQEDSGVLNTQTNSSKTSPDTFKDPDSGCEGFLRSVEDVSLNHNTDEDDTMVCSNRRCLRKDTTFNACLYFKSCHSCYTYYCSRNCRRGDWDTHKENCLYGRTSSVCRHILKHCRENSDVHKAFSRIARVGYLSRGRGVLFLGFPNPGSADNFLHVGLESLTISPTYLSLRELDSFKDNLGEYCKELQNEGKEYDPTECFLLNVSIAVGDLVPKLPSPKLQTQTVRKYAKVSLASSSPDKKIFKKECEMETLILTPPPGTSDIDKDGQEGRKAREICFINIQRELRTRGVFLRHEFPQIYNQLCEFVESNKRFTPTTIYPIDKRTGKQFMCMIMAASEPRTLDWVGAPHLLDDII</sequence>
<reference evidence="3" key="1">
    <citation type="submission" date="2021-02" db="EMBL/GenBank/DDBJ databases">
        <title>Comparative genomics reveals that relaxation of natural selection precedes convergent phenotypic evolution of cavefish.</title>
        <authorList>
            <person name="Peng Z."/>
        </authorList>
    </citation>
    <scope>NUCLEOTIDE SEQUENCE</scope>
    <source>
        <tissue evidence="3">Muscle</tissue>
    </source>
</reference>
<dbReference type="OrthoDB" id="6431454at2759"/>
<dbReference type="EMBL" id="JAFHDT010000017">
    <property type="protein sequence ID" value="KAI7797696.1"/>
    <property type="molecule type" value="Genomic_DNA"/>
</dbReference>
<feature type="region of interest" description="Disordered" evidence="1">
    <location>
        <begin position="240"/>
        <end position="273"/>
    </location>
</feature>
<evidence type="ECO:0000313" key="4">
    <source>
        <dbReference type="Proteomes" id="UP001059041"/>
    </source>
</evidence>
<organism evidence="3 4">
    <name type="scientific">Triplophysa rosa</name>
    <name type="common">Cave loach</name>
    <dbReference type="NCBI Taxonomy" id="992332"/>
    <lineage>
        <taxon>Eukaryota</taxon>
        <taxon>Metazoa</taxon>
        <taxon>Chordata</taxon>
        <taxon>Craniata</taxon>
        <taxon>Vertebrata</taxon>
        <taxon>Euteleostomi</taxon>
        <taxon>Actinopterygii</taxon>
        <taxon>Neopterygii</taxon>
        <taxon>Teleostei</taxon>
        <taxon>Ostariophysi</taxon>
        <taxon>Cypriniformes</taxon>
        <taxon>Nemacheilidae</taxon>
        <taxon>Triplophysa</taxon>
    </lineage>
</organism>
<feature type="domain" description="Apical junction molecule ajm1 alpha/beta" evidence="2">
    <location>
        <begin position="807"/>
        <end position="921"/>
    </location>
</feature>